<organism evidence="2">
    <name type="scientific">Anopheles darlingi</name>
    <name type="common">Mosquito</name>
    <dbReference type="NCBI Taxonomy" id="43151"/>
    <lineage>
        <taxon>Eukaryota</taxon>
        <taxon>Metazoa</taxon>
        <taxon>Ecdysozoa</taxon>
        <taxon>Arthropoda</taxon>
        <taxon>Hexapoda</taxon>
        <taxon>Insecta</taxon>
        <taxon>Pterygota</taxon>
        <taxon>Neoptera</taxon>
        <taxon>Endopterygota</taxon>
        <taxon>Diptera</taxon>
        <taxon>Nematocera</taxon>
        <taxon>Culicoidea</taxon>
        <taxon>Culicidae</taxon>
        <taxon>Anophelinae</taxon>
        <taxon>Anopheles</taxon>
    </lineage>
</organism>
<accession>A0A2M4D8H9</accession>
<sequence length="82" mass="9184">MFYSVTLSLSVMFCFPVYVLFYLLSVCCLPAGVFTELFCATGFHRQISPLHIFPLFNVLVVSQRVSIVHSTHANGPGISKHF</sequence>
<reference evidence="2" key="1">
    <citation type="submission" date="2018-01" db="EMBL/GenBank/DDBJ databases">
        <title>An insight into the sialome of Amazonian anophelines.</title>
        <authorList>
            <person name="Ribeiro J.M."/>
            <person name="Scarpassa V."/>
            <person name="Calvo E."/>
        </authorList>
    </citation>
    <scope>NUCLEOTIDE SEQUENCE</scope>
</reference>
<dbReference type="EMBL" id="GGFL01009702">
    <property type="protein sequence ID" value="MBW73880.1"/>
    <property type="molecule type" value="Transcribed_RNA"/>
</dbReference>
<feature type="transmembrane region" description="Helical" evidence="1">
    <location>
        <begin position="20"/>
        <end position="43"/>
    </location>
</feature>
<keyword evidence="1" id="KW-0472">Membrane</keyword>
<proteinExistence type="predicted"/>
<name>A0A2M4D8H9_ANODA</name>
<keyword evidence="1" id="KW-0812">Transmembrane</keyword>
<protein>
    <submittedName>
        <fullName evidence="2">Uncharacterized protein</fullName>
    </submittedName>
</protein>
<evidence type="ECO:0000256" key="1">
    <source>
        <dbReference type="SAM" id="Phobius"/>
    </source>
</evidence>
<keyword evidence="1" id="KW-1133">Transmembrane helix</keyword>
<dbReference type="AlphaFoldDB" id="A0A2M4D8H9"/>
<evidence type="ECO:0000313" key="2">
    <source>
        <dbReference type="EMBL" id="MBW73880.1"/>
    </source>
</evidence>